<keyword evidence="4 6" id="KW-0472">Membrane</keyword>
<sequence length="192" mass="20778">MTSEALFTVLVLAVALERLAKLVVARRNAAWSFARGGVESGAGHYPVMVVLHTGLLVGALAEVWLLGRVFLPALGWPMLALALGSQALRWWCIRTLGPRWNTRVIVVPDLPLVDGGPYRWFRHPNYVAVVVEGLALPLVHTAWITATVFTVANAFLMRVRIRTENRALAAASGPVAAHTTAPPEAIPPTARP</sequence>
<reference evidence="8" key="1">
    <citation type="journal article" date="2019" name="Int. J. Syst. Evol. Microbiol.">
        <title>The Global Catalogue of Microorganisms (GCM) 10K type strain sequencing project: providing services to taxonomists for standard genome sequencing and annotation.</title>
        <authorList>
            <consortium name="The Broad Institute Genomics Platform"/>
            <consortium name="The Broad Institute Genome Sequencing Center for Infectious Disease"/>
            <person name="Wu L."/>
            <person name="Ma J."/>
        </authorList>
    </citation>
    <scope>NUCLEOTIDE SEQUENCE [LARGE SCALE GENOMIC DNA]</scope>
    <source>
        <strain evidence="8">JCM 17459</strain>
    </source>
</reference>
<evidence type="ECO:0000256" key="6">
    <source>
        <dbReference type="SAM" id="Phobius"/>
    </source>
</evidence>
<evidence type="ECO:0000313" key="8">
    <source>
        <dbReference type="Proteomes" id="UP001499841"/>
    </source>
</evidence>
<evidence type="ECO:0000256" key="5">
    <source>
        <dbReference type="SAM" id="MobiDB-lite"/>
    </source>
</evidence>
<evidence type="ECO:0000256" key="3">
    <source>
        <dbReference type="ARBA" id="ARBA00022989"/>
    </source>
</evidence>
<feature type="transmembrane region" description="Helical" evidence="6">
    <location>
        <begin position="134"/>
        <end position="156"/>
    </location>
</feature>
<dbReference type="EMBL" id="BAABBA010000001">
    <property type="protein sequence ID" value="GAA4285799.1"/>
    <property type="molecule type" value="Genomic_DNA"/>
</dbReference>
<evidence type="ECO:0000256" key="1">
    <source>
        <dbReference type="ARBA" id="ARBA00004141"/>
    </source>
</evidence>
<feature type="region of interest" description="Disordered" evidence="5">
    <location>
        <begin position="172"/>
        <end position="192"/>
    </location>
</feature>
<organism evidence="7 8">
    <name type="scientific">Georgenia daeguensis</name>
    <dbReference type="NCBI Taxonomy" id="908355"/>
    <lineage>
        <taxon>Bacteria</taxon>
        <taxon>Bacillati</taxon>
        <taxon>Actinomycetota</taxon>
        <taxon>Actinomycetes</taxon>
        <taxon>Micrococcales</taxon>
        <taxon>Bogoriellaceae</taxon>
        <taxon>Georgenia</taxon>
    </lineage>
</organism>
<protein>
    <submittedName>
        <fullName evidence="7">Isoprenylcysteine carboxylmethyltransferase family protein</fullName>
    </submittedName>
</protein>
<evidence type="ECO:0000256" key="4">
    <source>
        <dbReference type="ARBA" id="ARBA00023136"/>
    </source>
</evidence>
<dbReference type="Gene3D" id="1.20.120.1630">
    <property type="match status" value="1"/>
</dbReference>
<evidence type="ECO:0000313" key="7">
    <source>
        <dbReference type="EMBL" id="GAA4285799.1"/>
    </source>
</evidence>
<accession>A0ABP8EP60</accession>
<gene>
    <name evidence="7" type="ORF">GCM10022262_01580</name>
</gene>
<dbReference type="Pfam" id="PF04140">
    <property type="entry name" value="ICMT"/>
    <property type="match status" value="1"/>
</dbReference>
<dbReference type="InterPro" id="IPR007269">
    <property type="entry name" value="ICMT_MeTrfase"/>
</dbReference>
<name>A0ABP8EP60_9MICO</name>
<feature type="transmembrane region" description="Helical" evidence="6">
    <location>
        <begin position="44"/>
        <end position="66"/>
    </location>
</feature>
<comment type="caution">
    <text evidence="7">The sequence shown here is derived from an EMBL/GenBank/DDBJ whole genome shotgun (WGS) entry which is preliminary data.</text>
</comment>
<proteinExistence type="predicted"/>
<dbReference type="Proteomes" id="UP001499841">
    <property type="component" value="Unassembled WGS sequence"/>
</dbReference>
<keyword evidence="3 6" id="KW-1133">Transmembrane helix</keyword>
<comment type="subcellular location">
    <subcellularLocation>
        <location evidence="1">Membrane</location>
        <topology evidence="1">Multi-pass membrane protein</topology>
    </subcellularLocation>
</comment>
<evidence type="ECO:0000256" key="2">
    <source>
        <dbReference type="ARBA" id="ARBA00022692"/>
    </source>
</evidence>
<keyword evidence="2 6" id="KW-0812">Transmembrane</keyword>
<dbReference type="RefSeq" id="WP_345036533.1">
    <property type="nucleotide sequence ID" value="NZ_BAABBA010000001.1"/>
</dbReference>
<keyword evidence="8" id="KW-1185">Reference proteome</keyword>